<accession>A0A7I7SI84</accession>
<reference evidence="1 2" key="1">
    <citation type="submission" date="2017-04" db="EMBL/GenBank/DDBJ databases">
        <title>The new phylogeny of genus Mycobacterium.</title>
        <authorList>
            <person name="Tortoli E."/>
            <person name="Trovato A."/>
            <person name="Cirillo D.M."/>
        </authorList>
    </citation>
    <scope>NUCLEOTIDE SEQUENCE [LARGE SCALE GENOMIC DNA]</scope>
    <source>
        <strain evidence="1 2">KCTC 19819</strain>
    </source>
</reference>
<dbReference type="Proteomes" id="UP000193577">
    <property type="component" value="Unassembled WGS sequence"/>
</dbReference>
<dbReference type="RefSeq" id="WP_085303520.1">
    <property type="nucleotide sequence ID" value="NZ_AP022594.1"/>
</dbReference>
<gene>
    <name evidence="1" type="ORF">B8W67_08825</name>
</gene>
<keyword evidence="2" id="KW-1185">Reference proteome</keyword>
<dbReference type="Gene3D" id="3.90.420.10">
    <property type="entry name" value="Oxidoreductase, molybdopterin-binding domain"/>
    <property type="match status" value="1"/>
</dbReference>
<dbReference type="PANTHER" id="PTHR43032:SF2">
    <property type="entry name" value="BLL0505 PROTEIN"/>
    <property type="match status" value="1"/>
</dbReference>
<dbReference type="EMBL" id="NCXO01000015">
    <property type="protein sequence ID" value="OSC33935.1"/>
    <property type="molecule type" value="Genomic_DNA"/>
</dbReference>
<name>A0A7I7SI84_9MYCO</name>
<comment type="caution">
    <text evidence="1">The sequence shown here is derived from an EMBL/GenBank/DDBJ whole genome shotgun (WGS) entry which is preliminary data.</text>
</comment>
<proteinExistence type="predicted"/>
<evidence type="ECO:0000313" key="1">
    <source>
        <dbReference type="EMBL" id="OSC33935.1"/>
    </source>
</evidence>
<dbReference type="SUPFAM" id="SSF81342">
    <property type="entry name" value="Transmembrane di-heme cytochromes"/>
    <property type="match status" value="1"/>
</dbReference>
<dbReference type="InterPro" id="IPR000572">
    <property type="entry name" value="OxRdtase_Mopterin-bd_dom"/>
</dbReference>
<protein>
    <submittedName>
        <fullName evidence="1">Oxidoreductase</fullName>
    </submittedName>
</protein>
<dbReference type="GO" id="GO:0022904">
    <property type="term" value="P:respiratory electron transport chain"/>
    <property type="evidence" value="ECO:0007669"/>
    <property type="project" value="InterPro"/>
</dbReference>
<evidence type="ECO:0000313" key="2">
    <source>
        <dbReference type="Proteomes" id="UP000193577"/>
    </source>
</evidence>
<dbReference type="SUPFAM" id="SSF56524">
    <property type="entry name" value="Oxidoreductase molybdopterin-binding domain"/>
    <property type="match status" value="1"/>
</dbReference>
<dbReference type="Gene3D" id="1.20.950.20">
    <property type="entry name" value="Transmembrane di-heme cytochromes, Chain C"/>
    <property type="match status" value="1"/>
</dbReference>
<sequence>MAVDPVARSGASPPTPEDLESLLDHNSRRGLWQRRVVPGDWAGGIEQEMARVPSVRVGRRWVSTLWLLPLTVVGLVVAVALAQQLRRYGWMQDFIATYPGTADSFATPLHSGFPAWLRWQHLFNIVFMMFLMRAGLQILADHPRLYLNSGCRPGSAWLRMRAAVPADRMDKSRPDRLWTAKDDSVALPTWLGIPGIRHTVGLARWWHFVFDLFWLTNGLVFYVLLFTTGQWRRIVPQSWEVLPNAASTAVQYASLDFPVNAGFTNYNGLQMIAYFTTVFIAAPLAFATGLLQAPGVAARFGFARGPLNRQVARSVHFGVLVWMVVFIVIHTVMVFTTGLVGNLNHIVLGTDTESYGPLIVYVVAMVVIGVAWLAASPLTLRYPAVVRRVGVAVVGWAKALMERPHPNATYSESDISSYLWPNGTLPDSPRYRRLQAGNWADYELVVTGLVENPRTFSYDQLRALPKHEQVTGHYCIQGWSGVAKWGGVAMADILDEVRPLPNAHWVVFYSFAEGSGPSTEGRYYDCHKIEHMREPTTLLAYEMNDAPLAVAHGAPLRLRNEHELGFKMVKWVQAIEFVESFERLGLGMGGYNEDHEYYGYRMPI</sequence>
<organism evidence="1 2">
    <name type="scientific">Mycolicibacillus koreensis</name>
    <dbReference type="NCBI Taxonomy" id="1069220"/>
    <lineage>
        <taxon>Bacteria</taxon>
        <taxon>Bacillati</taxon>
        <taxon>Actinomycetota</taxon>
        <taxon>Actinomycetes</taxon>
        <taxon>Mycobacteriales</taxon>
        <taxon>Mycobacteriaceae</taxon>
        <taxon>Mycolicibacillus</taxon>
    </lineage>
</organism>
<dbReference type="PANTHER" id="PTHR43032">
    <property type="entry name" value="PROTEIN-METHIONINE-SULFOXIDE REDUCTASE"/>
    <property type="match status" value="1"/>
</dbReference>
<dbReference type="OrthoDB" id="9795587at2"/>
<dbReference type="GO" id="GO:0016020">
    <property type="term" value="C:membrane"/>
    <property type="evidence" value="ECO:0007669"/>
    <property type="project" value="InterPro"/>
</dbReference>
<dbReference type="InterPro" id="IPR036374">
    <property type="entry name" value="OxRdtase_Mopterin-bd_sf"/>
</dbReference>
<dbReference type="AlphaFoldDB" id="A0A7I7SI84"/>
<dbReference type="Pfam" id="PF00174">
    <property type="entry name" value="Oxidored_molyb"/>
    <property type="match status" value="1"/>
</dbReference>
<dbReference type="InterPro" id="IPR016174">
    <property type="entry name" value="Di-haem_cyt_TM"/>
</dbReference>